<keyword evidence="5" id="KW-1185">Reference proteome</keyword>
<dbReference type="SUPFAM" id="SSF55729">
    <property type="entry name" value="Acyl-CoA N-acyltransferases (Nat)"/>
    <property type="match status" value="1"/>
</dbReference>
<evidence type="ECO:0000313" key="4">
    <source>
        <dbReference type="EMBL" id="KXZ22660.1"/>
    </source>
</evidence>
<evidence type="ECO:0000259" key="3">
    <source>
        <dbReference type="PROSITE" id="PS51186"/>
    </source>
</evidence>
<protein>
    <submittedName>
        <fullName evidence="4">Acetyltransferase</fullName>
    </submittedName>
</protein>
<dbReference type="CDD" id="cd04301">
    <property type="entry name" value="NAT_SF"/>
    <property type="match status" value="1"/>
</dbReference>
<keyword evidence="2" id="KW-0012">Acyltransferase</keyword>
<dbReference type="Pfam" id="PF00583">
    <property type="entry name" value="Acetyltransf_1"/>
    <property type="match status" value="1"/>
</dbReference>
<dbReference type="RefSeq" id="WP_061520249.1">
    <property type="nucleotide sequence ID" value="NZ_JARLZY010000002.1"/>
</dbReference>
<dbReference type="InterPro" id="IPR050832">
    <property type="entry name" value="Bact_Acetyltransf"/>
</dbReference>
<evidence type="ECO:0000256" key="1">
    <source>
        <dbReference type="ARBA" id="ARBA00022679"/>
    </source>
</evidence>
<proteinExistence type="predicted"/>
<dbReference type="PANTHER" id="PTHR43877">
    <property type="entry name" value="AMINOALKYLPHOSPHONATE N-ACETYLTRANSFERASE-RELATED-RELATED"/>
    <property type="match status" value="1"/>
</dbReference>
<dbReference type="Proteomes" id="UP000075430">
    <property type="component" value="Unassembled WGS sequence"/>
</dbReference>
<name>A0A150FCU7_9BACI</name>
<dbReference type="OrthoDB" id="6382410at2"/>
<dbReference type="STRING" id="1793963.AXI58_07745"/>
<dbReference type="PANTHER" id="PTHR43877:SF2">
    <property type="entry name" value="AMINOALKYLPHOSPHONATE N-ACETYLTRANSFERASE-RELATED"/>
    <property type="match status" value="1"/>
</dbReference>
<dbReference type="Gene3D" id="3.40.630.30">
    <property type="match status" value="1"/>
</dbReference>
<evidence type="ECO:0000256" key="2">
    <source>
        <dbReference type="ARBA" id="ARBA00023315"/>
    </source>
</evidence>
<dbReference type="EMBL" id="LSBA01000004">
    <property type="protein sequence ID" value="KXZ22660.1"/>
    <property type="molecule type" value="Genomic_DNA"/>
</dbReference>
<dbReference type="InterPro" id="IPR016181">
    <property type="entry name" value="Acyl_CoA_acyltransferase"/>
</dbReference>
<feature type="domain" description="N-acetyltransferase" evidence="3">
    <location>
        <begin position="14"/>
        <end position="177"/>
    </location>
</feature>
<comment type="caution">
    <text evidence="4">The sequence shown here is derived from an EMBL/GenBank/DDBJ whole genome shotgun (WGS) entry which is preliminary data.</text>
</comment>
<dbReference type="InterPro" id="IPR000182">
    <property type="entry name" value="GNAT_dom"/>
</dbReference>
<accession>A0A150FCU7</accession>
<evidence type="ECO:0000313" key="5">
    <source>
        <dbReference type="Proteomes" id="UP000075430"/>
    </source>
</evidence>
<dbReference type="AlphaFoldDB" id="A0A150FCU7"/>
<organism evidence="4 5">
    <name type="scientific">Bacillus nakamurai</name>
    <dbReference type="NCBI Taxonomy" id="1793963"/>
    <lineage>
        <taxon>Bacteria</taxon>
        <taxon>Bacillati</taxon>
        <taxon>Bacillota</taxon>
        <taxon>Bacilli</taxon>
        <taxon>Bacillales</taxon>
        <taxon>Bacillaceae</taxon>
        <taxon>Bacillus</taxon>
    </lineage>
</organism>
<gene>
    <name evidence="4" type="ORF">AXI58_07745</name>
</gene>
<keyword evidence="1 4" id="KW-0808">Transferase</keyword>
<dbReference type="PROSITE" id="PS51186">
    <property type="entry name" value="GNAT"/>
    <property type="match status" value="1"/>
</dbReference>
<dbReference type="GO" id="GO:0016747">
    <property type="term" value="F:acyltransferase activity, transferring groups other than amino-acyl groups"/>
    <property type="evidence" value="ECO:0007669"/>
    <property type="project" value="InterPro"/>
</dbReference>
<reference evidence="5" key="1">
    <citation type="submission" date="2016-02" db="EMBL/GenBank/DDBJ databases">
        <authorList>
            <person name="Dunlap C."/>
        </authorList>
    </citation>
    <scope>NUCLEOTIDE SEQUENCE [LARGE SCALE GENOMIC DNA]</scope>
    <source>
        <strain evidence="5">NRRL B-41092</strain>
    </source>
</reference>
<sequence>MTPFTITNDKAGIFQASLAQPDDAQAVMELLVSAAKWLRGKGSDQWSGLLHGEDTHNMRGSVADGHVFLFKRDGELAGVVMLLPEASEWDRQLWGEAGHGESVYLHRLAIDRRFAGCDLGRTILSWAETGVYCPGKTKIRLDCVSENKALQSFYSQMGYESKGSTADYHLFEKEIAK</sequence>